<name>A0ABV2EFG8_9CAUL</name>
<dbReference type="InterPro" id="IPR012645">
    <property type="entry name" value="CHP02301"/>
</dbReference>
<feature type="signal peptide" evidence="1">
    <location>
        <begin position="1"/>
        <end position="18"/>
    </location>
</feature>
<evidence type="ECO:0000256" key="1">
    <source>
        <dbReference type="SAM" id="SignalP"/>
    </source>
</evidence>
<proteinExistence type="predicted"/>
<dbReference type="Proteomes" id="UP001549110">
    <property type="component" value="Unassembled WGS sequence"/>
</dbReference>
<reference evidence="2 3" key="1">
    <citation type="submission" date="2024-06" db="EMBL/GenBank/DDBJ databases">
        <title>Genomic Encyclopedia of Type Strains, Phase IV (KMG-IV): sequencing the most valuable type-strain genomes for metagenomic binning, comparative biology and taxonomic classification.</title>
        <authorList>
            <person name="Goeker M."/>
        </authorList>
    </citation>
    <scope>NUCLEOTIDE SEQUENCE [LARGE SCALE GENOMIC DNA]</scope>
    <source>
        <strain evidence="2 3">DSM 17809</strain>
    </source>
</reference>
<dbReference type="NCBIfam" id="TIGR02301">
    <property type="entry name" value="TIGR02301 family protein"/>
    <property type="match status" value="1"/>
</dbReference>
<evidence type="ECO:0000313" key="3">
    <source>
        <dbReference type="Proteomes" id="UP001549110"/>
    </source>
</evidence>
<dbReference type="EMBL" id="JBEPLU010000001">
    <property type="protein sequence ID" value="MET3525765.1"/>
    <property type="molecule type" value="Genomic_DNA"/>
</dbReference>
<protein>
    <submittedName>
        <fullName evidence="2">Uncharacterized protein (TIGR02301 family)</fullName>
    </submittedName>
</protein>
<comment type="caution">
    <text evidence="2">The sequence shown here is derived from an EMBL/GenBank/DDBJ whole genome shotgun (WGS) entry which is preliminary data.</text>
</comment>
<dbReference type="Pfam" id="PF09539">
    <property type="entry name" value="DUF2385"/>
    <property type="match status" value="1"/>
</dbReference>
<sequence length="143" mass="15737">MRPALIITIALAATPVLAQERPPEMRGTLTSLTRVLGEAHALRQACEGREDQYWRSRMSRLMETEQPDPAFEAQLKDGFNAGFAEAKRLHPVCGDDARQAMALAAVRGREIAGKLAHAKYRVSVLPPLPEVEQEGVTAEPLPR</sequence>
<accession>A0ABV2EFG8</accession>
<feature type="chain" id="PRO_5046160921" evidence="1">
    <location>
        <begin position="19"/>
        <end position="143"/>
    </location>
</feature>
<dbReference type="RefSeq" id="WP_331932444.1">
    <property type="nucleotide sequence ID" value="NZ_JBEPLU010000001.1"/>
</dbReference>
<evidence type="ECO:0000313" key="2">
    <source>
        <dbReference type="EMBL" id="MET3525765.1"/>
    </source>
</evidence>
<keyword evidence="1" id="KW-0732">Signal</keyword>
<gene>
    <name evidence="2" type="ORF">ABID41_000860</name>
</gene>
<keyword evidence="3" id="KW-1185">Reference proteome</keyword>
<organism evidence="2 3">
    <name type="scientific">Phenylobacterium koreense</name>
    <dbReference type="NCBI Taxonomy" id="266125"/>
    <lineage>
        <taxon>Bacteria</taxon>
        <taxon>Pseudomonadati</taxon>
        <taxon>Pseudomonadota</taxon>
        <taxon>Alphaproteobacteria</taxon>
        <taxon>Caulobacterales</taxon>
        <taxon>Caulobacteraceae</taxon>
        <taxon>Phenylobacterium</taxon>
    </lineage>
</organism>